<organism evidence="1">
    <name type="scientific">hydrocarbon metagenome</name>
    <dbReference type="NCBI Taxonomy" id="938273"/>
    <lineage>
        <taxon>unclassified sequences</taxon>
        <taxon>metagenomes</taxon>
        <taxon>ecological metagenomes</taxon>
    </lineage>
</organism>
<sequence>MPKYPKGIVRIPTELKPDSKRDHAWSYARIPSCQDKARRMWGRDSITELWELYSSGYKMAGDLLIENAGSYTDCLIYPVVFLYRHCIELRLKQISVEGNKLLKPQIITEKEINDILYREHNLDKLWNYCKIIIMNLFQDESEEELSSIKEKIDKFSAIDNTSYKFRYPIDTTGKPNYPIDQDIAISFIALRDIMRDLDLYLSGTAECIYDMPGHGYFLPGQPKMSEEQIADLLTFIKDSGKLWELDEIPTLINEGFDLAPIRRALNSCVNIFNLYGCF</sequence>
<protein>
    <submittedName>
        <fullName evidence="1">Uncharacterized protein</fullName>
    </submittedName>
</protein>
<dbReference type="EMBL" id="LNQE01001376">
    <property type="protein sequence ID" value="KUG18489.1"/>
    <property type="molecule type" value="Genomic_DNA"/>
</dbReference>
<evidence type="ECO:0000313" key="1">
    <source>
        <dbReference type="EMBL" id="KUG18489.1"/>
    </source>
</evidence>
<dbReference type="AlphaFoldDB" id="A0A0W8FC87"/>
<accession>A0A0W8FC87</accession>
<gene>
    <name evidence="1" type="ORF">ASZ90_011799</name>
</gene>
<name>A0A0W8FC87_9ZZZZ</name>
<comment type="caution">
    <text evidence="1">The sequence shown here is derived from an EMBL/GenBank/DDBJ whole genome shotgun (WGS) entry which is preliminary data.</text>
</comment>
<proteinExistence type="predicted"/>
<reference evidence="1" key="1">
    <citation type="journal article" date="2015" name="Proc. Natl. Acad. Sci. U.S.A.">
        <title>Networks of energetic and metabolic interactions define dynamics in microbial communities.</title>
        <authorList>
            <person name="Embree M."/>
            <person name="Liu J.K."/>
            <person name="Al-Bassam M.M."/>
            <person name="Zengler K."/>
        </authorList>
    </citation>
    <scope>NUCLEOTIDE SEQUENCE</scope>
</reference>